<dbReference type="PANTHER" id="PTHR11365">
    <property type="entry name" value="5-OXOPROLINASE RELATED"/>
    <property type="match status" value="1"/>
</dbReference>
<evidence type="ECO:0000313" key="4">
    <source>
        <dbReference type="EMBL" id="GGC80803.1"/>
    </source>
</evidence>
<dbReference type="InterPro" id="IPR045079">
    <property type="entry name" value="Oxoprolinase-like"/>
</dbReference>
<gene>
    <name evidence="4" type="ORF">GCM10010994_43520</name>
</gene>
<sequence>MLRVGVDVGGTFTDIVLERTDSSGQQVVVHKVPSTPADQSEGVVRGIVEICGLAGVAPSQVDAVFHGTTVATNMVIERNGAEVGMLTTRGFRDILHMARHKRPHNFSLQFDVPWQSKPLVKRRNRLPITERLMPPTGAIEVPLALDEVKAAAELLAKRKLDAVIVAFLFSFLNDEHEQTAREILAAAMPDAYICTSSEVVNVMREYERFSTCAMNAYIGPKTALYLNRLEARLRQSGISADVRIMQSNGGISTVEKSSKLPVGLLLSGPAGGVIGGRWTGQASDTGNVITIDIGGTSADISVIQGGELRIKNPRDTEVAHLPVLVPMIDIDAIGAGGGSIAYLDPGGAFRVGPRSAGAVPGPACYGNGGTEPTVTDAQVVLGRLDPEQFLGGDLKLDRALAERAIKTHIADKLGLPVVEAALGILKIINNNMALAINANSVAKGIDPRNFTLMGFGGAGPLHANALADLISAKDVVAPLHPGITAAMGLLVTELKYEYTRSVLLALDKLGEAEFAAVNAQLEALMAEAAAQFDRDGIVADKRHFARIAECRYVGQGFELRAAMPDEPLTAANWRAVAKSFFAVHKQVYGHAFEDQSIEVVTLRVVATATVETLKLPDLPRGGRTNPDAALMYERETIFDDGHAVDTPRYQRAKLLADDVIVGPALIAQHNSTVLVPPGRKAVVLGHGDIRITRAPASPGAL</sequence>
<reference evidence="4" key="2">
    <citation type="submission" date="2020-09" db="EMBL/GenBank/DDBJ databases">
        <authorList>
            <person name="Sun Q."/>
            <person name="Zhou Y."/>
        </authorList>
    </citation>
    <scope>NUCLEOTIDE SEQUENCE</scope>
    <source>
        <strain evidence="4">CGMCC 1.12919</strain>
    </source>
</reference>
<feature type="domain" description="Hydantoinase A/oxoprolinase" evidence="1">
    <location>
        <begin position="208"/>
        <end position="497"/>
    </location>
</feature>
<organism evidence="4 5">
    <name type="scientific">Chelatococcus reniformis</name>
    <dbReference type="NCBI Taxonomy" id="1494448"/>
    <lineage>
        <taxon>Bacteria</taxon>
        <taxon>Pseudomonadati</taxon>
        <taxon>Pseudomonadota</taxon>
        <taxon>Alphaproteobacteria</taxon>
        <taxon>Hyphomicrobiales</taxon>
        <taxon>Chelatococcaceae</taxon>
        <taxon>Chelatococcus</taxon>
    </lineage>
</organism>
<comment type="caution">
    <text evidence="4">The sequence shown here is derived from an EMBL/GenBank/DDBJ whole genome shotgun (WGS) entry which is preliminary data.</text>
</comment>
<dbReference type="InterPro" id="IPR008040">
    <property type="entry name" value="Hydant_A_N"/>
</dbReference>
<dbReference type="SUPFAM" id="SSF53067">
    <property type="entry name" value="Actin-like ATPase domain"/>
    <property type="match status" value="1"/>
</dbReference>
<accession>A0A916UPH1</accession>
<dbReference type="AlphaFoldDB" id="A0A916UPH1"/>
<dbReference type="GO" id="GO:0006749">
    <property type="term" value="P:glutathione metabolic process"/>
    <property type="evidence" value="ECO:0007669"/>
    <property type="project" value="TreeGrafter"/>
</dbReference>
<dbReference type="PANTHER" id="PTHR11365:SF23">
    <property type="entry name" value="HYPOTHETICAL 5-OXOPROLINASE (EUROFUNG)-RELATED"/>
    <property type="match status" value="1"/>
</dbReference>
<dbReference type="InterPro" id="IPR002821">
    <property type="entry name" value="Hydantoinase_A"/>
</dbReference>
<dbReference type="EMBL" id="BMGG01000008">
    <property type="protein sequence ID" value="GGC80803.1"/>
    <property type="molecule type" value="Genomic_DNA"/>
</dbReference>
<dbReference type="GO" id="GO:0005829">
    <property type="term" value="C:cytosol"/>
    <property type="evidence" value="ECO:0007669"/>
    <property type="project" value="TreeGrafter"/>
</dbReference>
<dbReference type="Proteomes" id="UP000637002">
    <property type="component" value="Unassembled WGS sequence"/>
</dbReference>
<dbReference type="Pfam" id="PF19278">
    <property type="entry name" value="Hydant_A_C"/>
    <property type="match status" value="1"/>
</dbReference>
<dbReference type="GO" id="GO:0017168">
    <property type="term" value="F:5-oxoprolinase (ATP-hydrolyzing) activity"/>
    <property type="evidence" value="ECO:0007669"/>
    <property type="project" value="TreeGrafter"/>
</dbReference>
<evidence type="ECO:0000259" key="1">
    <source>
        <dbReference type="Pfam" id="PF01968"/>
    </source>
</evidence>
<keyword evidence="5" id="KW-1185">Reference proteome</keyword>
<evidence type="ECO:0000313" key="5">
    <source>
        <dbReference type="Proteomes" id="UP000637002"/>
    </source>
</evidence>
<dbReference type="Pfam" id="PF01968">
    <property type="entry name" value="Hydantoinase_A"/>
    <property type="match status" value="1"/>
</dbReference>
<dbReference type="RefSeq" id="WP_188611279.1">
    <property type="nucleotide sequence ID" value="NZ_BMGG01000008.1"/>
</dbReference>
<dbReference type="InterPro" id="IPR049517">
    <property type="entry name" value="ACX-like_C"/>
</dbReference>
<name>A0A916UPH1_9HYPH</name>
<dbReference type="Pfam" id="PF05378">
    <property type="entry name" value="Hydant_A_N"/>
    <property type="match status" value="1"/>
</dbReference>
<feature type="domain" description="Hydantoinase/oxoprolinase N-terminal" evidence="2">
    <location>
        <begin position="3"/>
        <end position="185"/>
    </location>
</feature>
<dbReference type="InterPro" id="IPR043129">
    <property type="entry name" value="ATPase_NBD"/>
</dbReference>
<proteinExistence type="predicted"/>
<protein>
    <submittedName>
        <fullName evidence="4">Methylhydantoinase</fullName>
    </submittedName>
</protein>
<feature type="domain" description="Acetophenone carboxylase-like C-terminal" evidence="3">
    <location>
        <begin position="514"/>
        <end position="683"/>
    </location>
</feature>
<reference evidence="4" key="1">
    <citation type="journal article" date="2014" name="Int. J. Syst. Evol. Microbiol.">
        <title>Complete genome sequence of Corynebacterium casei LMG S-19264T (=DSM 44701T), isolated from a smear-ripened cheese.</title>
        <authorList>
            <consortium name="US DOE Joint Genome Institute (JGI-PGF)"/>
            <person name="Walter F."/>
            <person name="Albersmeier A."/>
            <person name="Kalinowski J."/>
            <person name="Ruckert C."/>
        </authorList>
    </citation>
    <scope>NUCLEOTIDE SEQUENCE</scope>
    <source>
        <strain evidence="4">CGMCC 1.12919</strain>
    </source>
</reference>
<evidence type="ECO:0000259" key="3">
    <source>
        <dbReference type="Pfam" id="PF19278"/>
    </source>
</evidence>
<evidence type="ECO:0000259" key="2">
    <source>
        <dbReference type="Pfam" id="PF05378"/>
    </source>
</evidence>